<gene>
    <name evidence="1" type="ORF">AVEN_174565_1</name>
</gene>
<dbReference type="AlphaFoldDB" id="A0A4Y2UUX7"/>
<keyword evidence="2" id="KW-1185">Reference proteome</keyword>
<proteinExistence type="predicted"/>
<comment type="caution">
    <text evidence="1">The sequence shown here is derived from an EMBL/GenBank/DDBJ whole genome shotgun (WGS) entry which is preliminary data.</text>
</comment>
<evidence type="ECO:0000313" key="2">
    <source>
        <dbReference type="Proteomes" id="UP000499080"/>
    </source>
</evidence>
<evidence type="ECO:0000313" key="1">
    <source>
        <dbReference type="EMBL" id="GBO16613.1"/>
    </source>
</evidence>
<name>A0A4Y2UUX7_ARAVE</name>
<evidence type="ECO:0008006" key="3">
    <source>
        <dbReference type="Google" id="ProtNLM"/>
    </source>
</evidence>
<reference evidence="1 2" key="1">
    <citation type="journal article" date="2019" name="Sci. Rep.">
        <title>Orb-weaving spider Araneus ventricosus genome elucidates the spidroin gene catalogue.</title>
        <authorList>
            <person name="Kono N."/>
            <person name="Nakamura H."/>
            <person name="Ohtoshi R."/>
            <person name="Moran D.A.P."/>
            <person name="Shinohara A."/>
            <person name="Yoshida Y."/>
            <person name="Fujiwara M."/>
            <person name="Mori M."/>
            <person name="Tomita M."/>
            <person name="Arakawa K."/>
        </authorList>
    </citation>
    <scope>NUCLEOTIDE SEQUENCE [LARGE SCALE GENOMIC DNA]</scope>
</reference>
<accession>A0A4Y2UUX7</accession>
<sequence length="108" mass="12327">MRCGEEGHKLSDCAGELSCGNCQTLNLRLQKKSTLNMLLEAGNEKYIFVSWILLEEERITVKMVFMFSNPTSLFRGSLLNFNHCTAASLQLEHDILRLDLDIIFMTEP</sequence>
<organism evidence="1 2">
    <name type="scientific">Araneus ventricosus</name>
    <name type="common">Orbweaver spider</name>
    <name type="synonym">Epeira ventricosa</name>
    <dbReference type="NCBI Taxonomy" id="182803"/>
    <lineage>
        <taxon>Eukaryota</taxon>
        <taxon>Metazoa</taxon>
        <taxon>Ecdysozoa</taxon>
        <taxon>Arthropoda</taxon>
        <taxon>Chelicerata</taxon>
        <taxon>Arachnida</taxon>
        <taxon>Araneae</taxon>
        <taxon>Araneomorphae</taxon>
        <taxon>Entelegynae</taxon>
        <taxon>Araneoidea</taxon>
        <taxon>Araneidae</taxon>
        <taxon>Araneus</taxon>
    </lineage>
</organism>
<protein>
    <recommendedName>
        <fullName evidence="3">CCHC-type domain-containing protein</fullName>
    </recommendedName>
</protein>
<dbReference type="Proteomes" id="UP000499080">
    <property type="component" value="Unassembled WGS sequence"/>
</dbReference>
<dbReference type="EMBL" id="BGPR01040482">
    <property type="protein sequence ID" value="GBO16613.1"/>
    <property type="molecule type" value="Genomic_DNA"/>
</dbReference>